<name>A0A0U5C9W9_ASPCI</name>
<evidence type="ECO:0000256" key="1">
    <source>
        <dbReference type="SAM" id="MobiDB-lite"/>
    </source>
</evidence>
<gene>
    <name evidence="2" type="ORF">ASPCAL06961</name>
</gene>
<dbReference type="Proteomes" id="UP000054771">
    <property type="component" value="Unassembled WGS sequence"/>
</dbReference>
<feature type="compositionally biased region" description="Acidic residues" evidence="1">
    <location>
        <begin position="470"/>
        <end position="480"/>
    </location>
</feature>
<feature type="region of interest" description="Disordered" evidence="1">
    <location>
        <begin position="423"/>
        <end position="491"/>
    </location>
</feature>
<feature type="compositionally biased region" description="Basic and acidic residues" evidence="1">
    <location>
        <begin position="39"/>
        <end position="65"/>
    </location>
</feature>
<dbReference type="AlphaFoldDB" id="A0A0U5C9W9"/>
<sequence length="491" mass="56796">MGKGNKKSRNKKRQRAADENDEWEKSSKREKQEEEEETERTQKNKDTRQNDDDDVSMRELDSEFEKSDEESPTPPPRRHKRPKASNWTKKIIGKFVEENGEKIAQELQSDEPDFSAIESRFDKLNAKIRSENKRHNAPLDQNVVQRNMYQMTYNSLLNTLALDNVKDNPSEQWKAFYEMRKMFHLLNRESHLPEEWNVPQSVAERLFGERPPGIVEAPYEDDDAASAVTYVSSTEEESETDEAEGIDALEARMRNEYSSLSRGKVLYWWSLGTGTQIFVRYGSKHKPIYRVRAGSSMPYDPRTAEQILSKTRGSARVTLTSGEHKIEEWKYSRDEVQDIIGVGWKVENDDDASANALSLIRPVKDATYPHTRILVKWKDQSISLERRAFVRRIAHGNSLNGDRLIYLKAKELENAYWGYDVEGTSDEESDTSDVSSDESLVPKSRLRRAGKYTSRIRSARKITRPTESDATSDSDLDSDTSESRYKQKKRR</sequence>
<protein>
    <submittedName>
        <fullName evidence="2">Uncharacterized protein</fullName>
    </submittedName>
</protein>
<accession>A0A0U5C9W9</accession>
<proteinExistence type="predicted"/>
<dbReference type="OMA" id="HREEKST"/>
<feature type="compositionally biased region" description="Basic residues" evidence="1">
    <location>
        <begin position="1"/>
        <end position="14"/>
    </location>
</feature>
<dbReference type="EMBL" id="CDMC01000005">
    <property type="protein sequence ID" value="CEL05849.1"/>
    <property type="molecule type" value="Genomic_DNA"/>
</dbReference>
<organism evidence="2 3">
    <name type="scientific">Aspergillus calidoustus</name>
    <dbReference type="NCBI Taxonomy" id="454130"/>
    <lineage>
        <taxon>Eukaryota</taxon>
        <taxon>Fungi</taxon>
        <taxon>Dikarya</taxon>
        <taxon>Ascomycota</taxon>
        <taxon>Pezizomycotina</taxon>
        <taxon>Eurotiomycetes</taxon>
        <taxon>Eurotiomycetidae</taxon>
        <taxon>Eurotiales</taxon>
        <taxon>Aspergillaceae</taxon>
        <taxon>Aspergillus</taxon>
        <taxon>Aspergillus subgen. Nidulantes</taxon>
    </lineage>
</organism>
<evidence type="ECO:0000313" key="3">
    <source>
        <dbReference type="Proteomes" id="UP000054771"/>
    </source>
</evidence>
<reference evidence="3" key="1">
    <citation type="journal article" date="2016" name="Genome Announc.">
        <title>Draft genome sequences of fungus Aspergillus calidoustus.</title>
        <authorList>
            <person name="Horn F."/>
            <person name="Linde J."/>
            <person name="Mattern D.J."/>
            <person name="Walther G."/>
            <person name="Guthke R."/>
            <person name="Scherlach K."/>
            <person name="Martin K."/>
            <person name="Brakhage A.A."/>
            <person name="Petzke L."/>
            <person name="Valiante V."/>
        </authorList>
    </citation>
    <scope>NUCLEOTIDE SEQUENCE [LARGE SCALE GENOMIC DNA]</scope>
    <source>
        <strain evidence="3">SF006504</strain>
    </source>
</reference>
<dbReference type="OrthoDB" id="4369211at2759"/>
<feature type="compositionally biased region" description="Basic and acidic residues" evidence="1">
    <location>
        <begin position="15"/>
        <end position="32"/>
    </location>
</feature>
<evidence type="ECO:0000313" key="2">
    <source>
        <dbReference type="EMBL" id="CEL05849.1"/>
    </source>
</evidence>
<feature type="region of interest" description="Disordered" evidence="1">
    <location>
        <begin position="1"/>
        <end position="86"/>
    </location>
</feature>
<keyword evidence="3" id="KW-1185">Reference proteome</keyword>